<proteinExistence type="predicted"/>
<reference evidence="1 2" key="1">
    <citation type="submission" date="2017-04" db="EMBL/GenBank/DDBJ databases">
        <title>Draft genome sequence of Tuber borchii Vittad., a whitish edible truffle.</title>
        <authorList>
            <consortium name="DOE Joint Genome Institute"/>
            <person name="Murat C."/>
            <person name="Kuo A."/>
            <person name="Barry K.W."/>
            <person name="Clum A."/>
            <person name="Dockter R.B."/>
            <person name="Fauchery L."/>
            <person name="Iotti M."/>
            <person name="Kohler A."/>
            <person name="Labutti K."/>
            <person name="Lindquist E.A."/>
            <person name="Lipzen A."/>
            <person name="Ohm R.A."/>
            <person name="Wang M."/>
            <person name="Grigoriev I.V."/>
            <person name="Zambonelli A."/>
            <person name="Martin F.M."/>
        </authorList>
    </citation>
    <scope>NUCLEOTIDE SEQUENCE [LARGE SCALE GENOMIC DNA]</scope>
    <source>
        <strain evidence="1 2">Tbo3840</strain>
    </source>
</reference>
<evidence type="ECO:0000313" key="1">
    <source>
        <dbReference type="EMBL" id="PUU78217.1"/>
    </source>
</evidence>
<comment type="caution">
    <text evidence="1">The sequence shown here is derived from an EMBL/GenBank/DDBJ whole genome shotgun (WGS) entry which is preliminary data.</text>
</comment>
<dbReference type="EMBL" id="NESQ01000127">
    <property type="protein sequence ID" value="PUU78217.1"/>
    <property type="molecule type" value="Genomic_DNA"/>
</dbReference>
<gene>
    <name evidence="1" type="ORF">B9Z19DRAFT_1084575</name>
</gene>
<accession>A0A2T6ZRX4</accession>
<evidence type="ECO:0000313" key="2">
    <source>
        <dbReference type="Proteomes" id="UP000244722"/>
    </source>
</evidence>
<protein>
    <submittedName>
        <fullName evidence="1">Uncharacterized protein</fullName>
    </submittedName>
</protein>
<sequence length="91" mass="9825">MTSDLPASDLAADLRGPAVERQRIKEVKLSHYSGRSIPMANFGFRSDASSTEMSMWLSLGGLKTSSGQMRPSLLPSGMTETSKSICLSADW</sequence>
<organism evidence="1 2">
    <name type="scientific">Tuber borchii</name>
    <name type="common">White truffle</name>
    <dbReference type="NCBI Taxonomy" id="42251"/>
    <lineage>
        <taxon>Eukaryota</taxon>
        <taxon>Fungi</taxon>
        <taxon>Dikarya</taxon>
        <taxon>Ascomycota</taxon>
        <taxon>Pezizomycotina</taxon>
        <taxon>Pezizomycetes</taxon>
        <taxon>Pezizales</taxon>
        <taxon>Tuberaceae</taxon>
        <taxon>Tuber</taxon>
    </lineage>
</organism>
<dbReference type="Proteomes" id="UP000244722">
    <property type="component" value="Unassembled WGS sequence"/>
</dbReference>
<keyword evidence="2" id="KW-1185">Reference proteome</keyword>
<dbReference type="AlphaFoldDB" id="A0A2T6ZRX4"/>
<name>A0A2T6ZRX4_TUBBO</name>